<dbReference type="Pfam" id="PF03672">
    <property type="entry name" value="UPF0154"/>
    <property type="match status" value="1"/>
</dbReference>
<dbReference type="InterPro" id="IPR005359">
    <property type="entry name" value="UPF0154"/>
</dbReference>
<keyword evidence="8" id="KW-1185">Reference proteome</keyword>
<dbReference type="AlphaFoldDB" id="A0A1W1Y8I6"/>
<accession>A0A1W1Y8I6</accession>
<keyword evidence="3 6" id="KW-0812">Transmembrane</keyword>
<gene>
    <name evidence="7" type="ORF">SAMN04487984_0436</name>
</gene>
<evidence type="ECO:0000256" key="4">
    <source>
        <dbReference type="ARBA" id="ARBA00022989"/>
    </source>
</evidence>
<dbReference type="RefSeq" id="WP_084098075.1">
    <property type="nucleotide sequence ID" value="NZ_FWXK01000002.1"/>
</dbReference>
<dbReference type="STRING" id="371602.SAMN04487984_0436"/>
<dbReference type="EMBL" id="FWXK01000002">
    <property type="protein sequence ID" value="SMC32048.1"/>
    <property type="molecule type" value="Genomic_DNA"/>
</dbReference>
<dbReference type="OrthoDB" id="1769076at2"/>
<evidence type="ECO:0000313" key="8">
    <source>
        <dbReference type="Proteomes" id="UP000243884"/>
    </source>
</evidence>
<evidence type="ECO:0000256" key="6">
    <source>
        <dbReference type="HAMAP-Rule" id="MF_00363"/>
    </source>
</evidence>
<name>A0A1W1Y8I6_9LACT</name>
<proteinExistence type="inferred from homology"/>
<feature type="transmembrane region" description="Helical" evidence="6">
    <location>
        <begin position="6"/>
        <end position="24"/>
    </location>
</feature>
<protein>
    <recommendedName>
        <fullName evidence="6">UPF0154 protein SAMN04487984_0436</fullName>
    </recommendedName>
</protein>
<comment type="subcellular location">
    <subcellularLocation>
        <location evidence="6">Cell membrane</location>
        <topology evidence="6">Single-pass membrane protein</topology>
    </subcellularLocation>
    <subcellularLocation>
        <location evidence="1">Membrane</location>
        <topology evidence="1">Single-pass membrane protein</topology>
    </subcellularLocation>
</comment>
<dbReference type="HAMAP" id="MF_00363">
    <property type="entry name" value="UPF0154"/>
    <property type="match status" value="1"/>
</dbReference>
<evidence type="ECO:0000256" key="3">
    <source>
        <dbReference type="ARBA" id="ARBA00022692"/>
    </source>
</evidence>
<evidence type="ECO:0000256" key="1">
    <source>
        <dbReference type="ARBA" id="ARBA00004167"/>
    </source>
</evidence>
<sequence length="75" mass="8622">MTTGAWIFVAIITFILGMVAGFFISRKYMIKYFEENPPISEDMIRAMMAQMGQKPSAKRVRQISQSMRSVGNKRK</sequence>
<keyword evidence="6" id="KW-1003">Cell membrane</keyword>
<reference evidence="8" key="1">
    <citation type="submission" date="2017-04" db="EMBL/GenBank/DDBJ databases">
        <authorList>
            <person name="Varghese N."/>
            <person name="Submissions S."/>
        </authorList>
    </citation>
    <scope>NUCLEOTIDE SEQUENCE [LARGE SCALE GENOMIC DNA]</scope>
    <source>
        <strain evidence="8">DSM 21500</strain>
    </source>
</reference>
<evidence type="ECO:0000256" key="5">
    <source>
        <dbReference type="ARBA" id="ARBA00023136"/>
    </source>
</evidence>
<evidence type="ECO:0000313" key="7">
    <source>
        <dbReference type="EMBL" id="SMC32048.1"/>
    </source>
</evidence>
<dbReference type="GO" id="GO:0005886">
    <property type="term" value="C:plasma membrane"/>
    <property type="evidence" value="ECO:0007669"/>
    <property type="project" value="UniProtKB-SubCell"/>
</dbReference>
<evidence type="ECO:0000256" key="2">
    <source>
        <dbReference type="ARBA" id="ARBA00006694"/>
    </source>
</evidence>
<keyword evidence="4 6" id="KW-1133">Transmembrane helix</keyword>
<dbReference type="Proteomes" id="UP000243884">
    <property type="component" value="Unassembled WGS sequence"/>
</dbReference>
<comment type="similarity">
    <text evidence="2 6">Belongs to the UPF0154 family.</text>
</comment>
<keyword evidence="5 6" id="KW-0472">Membrane</keyword>
<organism evidence="7 8">
    <name type="scientific">Aerococcus suis</name>
    <dbReference type="NCBI Taxonomy" id="371602"/>
    <lineage>
        <taxon>Bacteria</taxon>
        <taxon>Bacillati</taxon>
        <taxon>Bacillota</taxon>
        <taxon>Bacilli</taxon>
        <taxon>Lactobacillales</taxon>
        <taxon>Aerococcaceae</taxon>
        <taxon>Aerococcus</taxon>
    </lineage>
</organism>